<proteinExistence type="predicted"/>
<reference evidence="3 4" key="1">
    <citation type="journal article" date="2015" name="PLoS Pathog.">
        <title>Leptomonas seymouri: Adaptations to the Dixenous Life Cycle Analyzed by Genome Sequencing, Transcriptome Profiling and Co-infection with Leishmania donovani.</title>
        <authorList>
            <person name="Kraeva N."/>
            <person name="Butenko A."/>
            <person name="Hlavacova J."/>
            <person name="Kostygov A."/>
            <person name="Myskova J."/>
            <person name="Grybchuk D."/>
            <person name="Lestinova T."/>
            <person name="Votypka J."/>
            <person name="Volf P."/>
            <person name="Opperdoes F."/>
            <person name="Flegontov P."/>
            <person name="Lukes J."/>
            <person name="Yurchenko V."/>
        </authorList>
    </citation>
    <scope>NUCLEOTIDE SEQUENCE [LARGE SCALE GENOMIC DNA]</scope>
    <source>
        <strain evidence="3 4">ATCC 30220</strain>
    </source>
</reference>
<dbReference type="Gene3D" id="3.80.10.10">
    <property type="entry name" value="Ribonuclease Inhibitor"/>
    <property type="match status" value="2"/>
</dbReference>
<dbReference type="SUPFAM" id="SSF52058">
    <property type="entry name" value="L domain-like"/>
    <property type="match status" value="1"/>
</dbReference>
<dbReference type="OrthoDB" id="272779at2759"/>
<gene>
    <name evidence="3" type="ORF">ABL78_1141</name>
</gene>
<dbReference type="Proteomes" id="UP000038009">
    <property type="component" value="Unassembled WGS sequence"/>
</dbReference>
<dbReference type="PANTHER" id="PTHR46652">
    <property type="entry name" value="LEUCINE-RICH REPEAT AND IQ DOMAIN-CONTAINING PROTEIN 1-RELATED"/>
    <property type="match status" value="1"/>
</dbReference>
<evidence type="ECO:0000313" key="4">
    <source>
        <dbReference type="Proteomes" id="UP000038009"/>
    </source>
</evidence>
<keyword evidence="1" id="KW-0433">Leucine-rich repeat</keyword>
<dbReference type="OMA" id="PNIRWLC"/>
<comment type="caution">
    <text evidence="3">The sequence shown here is derived from an EMBL/GenBank/DDBJ whole genome shotgun (WGS) entry which is preliminary data.</text>
</comment>
<dbReference type="AlphaFoldDB" id="A0A0N1I2N3"/>
<evidence type="ECO:0000256" key="1">
    <source>
        <dbReference type="ARBA" id="ARBA00022614"/>
    </source>
</evidence>
<dbReference type="PANTHER" id="PTHR46652:SF3">
    <property type="entry name" value="LEUCINE-RICH REPEAT-CONTAINING PROTEIN 9"/>
    <property type="match status" value="1"/>
</dbReference>
<keyword evidence="2" id="KW-0677">Repeat</keyword>
<protein>
    <recommendedName>
        <fullName evidence="5">Leucine-rich repeat protein (LRRP)</fullName>
    </recommendedName>
</protein>
<evidence type="ECO:0000313" key="3">
    <source>
        <dbReference type="EMBL" id="KPI89761.1"/>
    </source>
</evidence>
<dbReference type="EMBL" id="LJSK01000017">
    <property type="protein sequence ID" value="KPI89761.1"/>
    <property type="molecule type" value="Genomic_DNA"/>
</dbReference>
<keyword evidence="4" id="KW-1185">Reference proteome</keyword>
<dbReference type="InterPro" id="IPR032675">
    <property type="entry name" value="LRR_dom_sf"/>
</dbReference>
<accession>A0A0N1I2N3</accession>
<dbReference type="VEuPathDB" id="TriTrypDB:Lsey_0017_0400"/>
<dbReference type="InterPro" id="IPR050836">
    <property type="entry name" value="SDS22/Internalin_LRR"/>
</dbReference>
<evidence type="ECO:0008006" key="5">
    <source>
        <dbReference type="Google" id="ProtNLM"/>
    </source>
</evidence>
<organism evidence="3 4">
    <name type="scientific">Leptomonas seymouri</name>
    <dbReference type="NCBI Taxonomy" id="5684"/>
    <lineage>
        <taxon>Eukaryota</taxon>
        <taxon>Discoba</taxon>
        <taxon>Euglenozoa</taxon>
        <taxon>Kinetoplastea</taxon>
        <taxon>Metakinetoplastina</taxon>
        <taxon>Trypanosomatida</taxon>
        <taxon>Trypanosomatidae</taxon>
        <taxon>Leishmaniinae</taxon>
        <taxon>Leptomonas</taxon>
    </lineage>
</organism>
<evidence type="ECO:0000256" key="2">
    <source>
        <dbReference type="ARBA" id="ARBA00022737"/>
    </source>
</evidence>
<sequence length="433" mass="49218">MELTRMQESGVDAVTDYVVSHGITTLIYTWCATHPQCYKATIRSSARRGLAERQLEIYYMPDYDFKSNKCICGITIHPSTIFLNSFSLPVPRWMASWQAQLLCRLFGRSAEVHLVDCHMVGLEAFLKEWEGTEVKVRSLVTNWRFTACVSHYKRSSGRLFSALSELRELFLSSRVCETASLAVVDYMPSLRYISAGKCCLEYLEPLHRLYHLQELMIGETQIRDRELHVLAELPLLAKLDISACSQLTSLDPLSRSPSLRELFAAGCERVVRMAQLSCVATLRHLDVSANVFLPLEFASFLTQQPLQLQTGYFQYIRWPREHPADVQIILSAVTHLYLSHCTLPNIRWLCGAHNLEQLYLNYTDVTAADMHQLAPQVPLLQVLSLSSCKHLKTNLDFVRVLPQLSILTISPSSLPVPFPELNALRRSLTVTVK</sequence>
<name>A0A0N1I2N3_LEPSE</name>